<dbReference type="InterPro" id="IPR021109">
    <property type="entry name" value="Peptidase_aspartic_dom_sf"/>
</dbReference>
<keyword evidence="2" id="KW-0548">Nucleotidyltransferase</keyword>
<gene>
    <name evidence="2" type="ORF">Tci_045833</name>
</gene>
<evidence type="ECO:0000256" key="1">
    <source>
        <dbReference type="SAM" id="MobiDB-lite"/>
    </source>
</evidence>
<dbReference type="PANTHER" id="PTHR33067">
    <property type="entry name" value="RNA-DIRECTED DNA POLYMERASE-RELATED"/>
    <property type="match status" value="1"/>
</dbReference>
<comment type="caution">
    <text evidence="2">The sequence shown here is derived from an EMBL/GenBank/DDBJ whole genome shotgun (WGS) entry which is preliminary data.</text>
</comment>
<proteinExistence type="predicted"/>
<evidence type="ECO:0000313" key="2">
    <source>
        <dbReference type="EMBL" id="GEU73855.1"/>
    </source>
</evidence>
<organism evidence="2">
    <name type="scientific">Tanacetum cinerariifolium</name>
    <name type="common">Dalmatian daisy</name>
    <name type="synonym">Chrysanthemum cinerariifolium</name>
    <dbReference type="NCBI Taxonomy" id="118510"/>
    <lineage>
        <taxon>Eukaryota</taxon>
        <taxon>Viridiplantae</taxon>
        <taxon>Streptophyta</taxon>
        <taxon>Embryophyta</taxon>
        <taxon>Tracheophyta</taxon>
        <taxon>Spermatophyta</taxon>
        <taxon>Magnoliopsida</taxon>
        <taxon>eudicotyledons</taxon>
        <taxon>Gunneridae</taxon>
        <taxon>Pentapetalae</taxon>
        <taxon>asterids</taxon>
        <taxon>campanulids</taxon>
        <taxon>Asterales</taxon>
        <taxon>Asteraceae</taxon>
        <taxon>Asteroideae</taxon>
        <taxon>Anthemideae</taxon>
        <taxon>Anthemidinae</taxon>
        <taxon>Tanacetum</taxon>
    </lineage>
</organism>
<name>A0A6L2MNG3_TANCI</name>
<keyword evidence="2" id="KW-0808">Transferase</keyword>
<dbReference type="AlphaFoldDB" id="A0A6L2MNG3"/>
<keyword evidence="2" id="KW-0695">RNA-directed DNA polymerase</keyword>
<dbReference type="PANTHER" id="PTHR33067:SF9">
    <property type="entry name" value="RNA-DIRECTED DNA POLYMERASE"/>
    <property type="match status" value="1"/>
</dbReference>
<dbReference type="Gene3D" id="2.40.70.10">
    <property type="entry name" value="Acid Proteases"/>
    <property type="match status" value="1"/>
</dbReference>
<dbReference type="EMBL" id="BKCJ010006769">
    <property type="protein sequence ID" value="GEU73855.1"/>
    <property type="molecule type" value="Genomic_DNA"/>
</dbReference>
<reference evidence="2" key="1">
    <citation type="journal article" date="2019" name="Sci. Rep.">
        <title>Draft genome of Tanacetum cinerariifolium, the natural source of mosquito coil.</title>
        <authorList>
            <person name="Yamashiro T."/>
            <person name="Shiraishi A."/>
            <person name="Satake H."/>
            <person name="Nakayama K."/>
        </authorList>
    </citation>
    <scope>NUCLEOTIDE SEQUENCE</scope>
</reference>
<sequence>MRTRSSSNLIVKSLTIPKRRNRRRSKQIVEPELRTIIDTPVVTMADMRTMSELLQAPTEGYGDAIVIPAILAENFKLKVGLFSLVTSSQFHGFERDDPHSHIRWFNKITSTFKYKNVLHDAIKLMLFPFSLEGTKNLKNDITNFQQKFEETFSEACDRFKDLLRKFPHHGFLELHQIDTFYNSLTQSDQDLLNATADGNLLNCTPQDALAISVNNLKVRTSLNKPVVSKVNTTTYSSPSLKITALTDMVKKLVLMNKANQQAFVKAVEETCVTCGGPHPYYECLATDSNTFNAYAATGTYNQGGNQYRPQEDPNYRASNSSECAKQSKLQSVQSKSKELSSSEQSRKRSNKATLRAMQTQMTNMKMKLHNEFKSTIGTRTNKIENKNNQLMNMLTNMKKQNPSDSRTLPSNTVANPRVDIKAITTRSGVTYDGPTIPPTPSPLLKEVKRETKATKDKSLLSNKEKLFELASTPLNENCLAVLLKKLPEKLRDPGKFLIPCDFSELEECLALADLGASINLMPLSVWNKLSLSELTSTCMTLELANRSVVILTGVAEDVFVKVEKFYFLADFIVVDYDVDHRVPLILGRPFLRMARALINVHGEELTLRVNDEAVAFKVGHTLRYSRNSYDEMVHQVNVIDVACEENAQEVLRFSDSSTSGNPTPSDPIIASSSPSFTPFEGGDFILEEIEICLRTPNELSNLDDDDFDPEGDSALIEKLLNEDPSPNLPPLKKEYLKQVDVTMTKPSIEEPLELELKDLPSHLEYMFLEGTDKLPIIISKELKDEEKAALLKVLKSHKWTITWKISDIKGIEPRFYAHKILMKDDFKLAVQHQRRVNSKIHEVNKKKLSNSLMPD</sequence>
<feature type="region of interest" description="Disordered" evidence="1">
    <location>
        <begin position="300"/>
        <end position="353"/>
    </location>
</feature>
<protein>
    <submittedName>
        <fullName evidence="2">Reverse transcriptase domain-containing protein</fullName>
    </submittedName>
</protein>
<dbReference type="GO" id="GO:0003964">
    <property type="term" value="F:RNA-directed DNA polymerase activity"/>
    <property type="evidence" value="ECO:0007669"/>
    <property type="project" value="UniProtKB-KW"/>
</dbReference>
<accession>A0A6L2MNG3</accession>
<dbReference type="CDD" id="cd00303">
    <property type="entry name" value="retropepsin_like"/>
    <property type="match status" value="1"/>
</dbReference>
<feature type="compositionally biased region" description="Basic and acidic residues" evidence="1">
    <location>
        <begin position="335"/>
        <end position="346"/>
    </location>
</feature>